<evidence type="ECO:0000256" key="16">
    <source>
        <dbReference type="PIRSR" id="PIRSR600823-2"/>
    </source>
</evidence>
<feature type="binding site" evidence="16">
    <location>
        <position position="165"/>
    </location>
    <ligand>
        <name>substrate</name>
    </ligand>
</feature>
<evidence type="ECO:0000256" key="11">
    <source>
        <dbReference type="ARBA" id="ARBA00023004"/>
    </source>
</evidence>
<dbReference type="PRINTS" id="PR00458">
    <property type="entry name" value="PEROXIDASE"/>
</dbReference>
<dbReference type="PANTHER" id="PTHR31235">
    <property type="entry name" value="PEROXIDASE 25-RELATED"/>
    <property type="match status" value="1"/>
</dbReference>
<feature type="disulfide bond" evidence="19">
    <location>
        <begin position="71"/>
        <end position="76"/>
    </location>
</feature>
<feature type="disulfide bond" evidence="19">
    <location>
        <begin position="123"/>
        <end position="321"/>
    </location>
</feature>
<dbReference type="FunFam" id="1.10.520.10:FF:000001">
    <property type="entry name" value="Peroxidase"/>
    <property type="match status" value="1"/>
</dbReference>
<evidence type="ECO:0000256" key="18">
    <source>
        <dbReference type="PIRSR" id="PIRSR600823-4"/>
    </source>
</evidence>
<feature type="disulfide bond" evidence="19">
    <location>
        <begin position="202"/>
        <end position="234"/>
    </location>
</feature>
<sequence length="325" mass="35253">MKTTQMARILCAASFLIFACASTNAAGGLQLNFYDQTCPGVSNVVEEVVASYISRAPTLAAALLRMHFHDCFVRGCDGSVLLNTTKSSKAEKDAPPNVTLRGFQVIDAAKAAVEKVCPGVVSCADILALVARDAVHMLGGPFWNVPTGRRDGVVSIQNEAVAKLPPPNATFSKLKSIFASNGLDVKDLVVLSGEHTIGISHCNSFSGRLYNFTGKGDMDPSLDKNYAARLKIKCKPGDNKTIVEMDPGSFRTFDTNYFVNVKKNRVLFQSDAALLTDNEAQSYINQQLQYLSFFSDFAVSMEKMGRIRVLTGTAGQIRRHCAFSN</sequence>
<keyword evidence="10 20" id="KW-0560">Oxidoreductase</keyword>
<feature type="binding site" evidence="17">
    <location>
        <position position="79"/>
    </location>
    <ligand>
        <name>Ca(2+)</name>
        <dbReference type="ChEBI" id="CHEBI:29108"/>
        <label>1</label>
    </ligand>
</feature>
<dbReference type="GO" id="GO:0005576">
    <property type="term" value="C:extracellular region"/>
    <property type="evidence" value="ECO:0007669"/>
    <property type="project" value="UniProtKB-SubCell"/>
</dbReference>
<evidence type="ECO:0000256" key="14">
    <source>
        <dbReference type="ARBA" id="ARBA00023324"/>
    </source>
</evidence>
<evidence type="ECO:0000256" key="15">
    <source>
        <dbReference type="PIRSR" id="PIRSR600823-1"/>
    </source>
</evidence>
<dbReference type="PROSITE" id="PS00436">
    <property type="entry name" value="PEROXIDASE_2"/>
    <property type="match status" value="1"/>
</dbReference>
<feature type="binding site" evidence="17">
    <location>
        <position position="70"/>
    </location>
    <ligand>
        <name>Ca(2+)</name>
        <dbReference type="ChEBI" id="CHEBI:29108"/>
        <label>1</label>
    </ligand>
</feature>
<reference evidence="22" key="1">
    <citation type="submission" date="2015-07" db="EMBL/GenBank/DDBJ databases">
        <authorList>
            <person name="Cai Q."/>
            <person name="Ding G.J."/>
        </authorList>
    </citation>
    <scope>NUCLEOTIDE SEQUENCE</scope>
</reference>
<feature type="binding site" evidence="17">
    <location>
        <position position="75"/>
    </location>
    <ligand>
        <name>Ca(2+)</name>
        <dbReference type="ChEBI" id="CHEBI:29108"/>
        <label>1</label>
    </ligand>
</feature>
<dbReference type="CDD" id="cd00693">
    <property type="entry name" value="secretory_peroxidase"/>
    <property type="match status" value="1"/>
</dbReference>
<feature type="domain" description="Plant heme peroxidase family profile" evidence="21">
    <location>
        <begin position="28"/>
        <end position="325"/>
    </location>
</feature>
<evidence type="ECO:0000256" key="17">
    <source>
        <dbReference type="PIRSR" id="PIRSR600823-3"/>
    </source>
</evidence>
<dbReference type="Gene3D" id="1.10.520.10">
    <property type="match status" value="1"/>
</dbReference>
<comment type="function">
    <text evidence="2">Removal of H(2)O(2), oxidation of toxic reductants, biosynthesis and degradation of lignin, suberization, auxin catabolism, response to environmental stresses such as wounding, pathogen attack and oxidative stress. These functions might be dependent on each isozyme/isoform in each plant tissue.</text>
</comment>
<dbReference type="Gene3D" id="1.10.420.10">
    <property type="entry name" value="Peroxidase, domain 2"/>
    <property type="match status" value="1"/>
</dbReference>
<keyword evidence="11 17" id="KW-0408">Iron</keyword>
<evidence type="ECO:0000256" key="6">
    <source>
        <dbReference type="ARBA" id="ARBA00022617"/>
    </source>
</evidence>
<comment type="cofactor">
    <cofactor evidence="17 20">
        <name>Ca(2+)</name>
        <dbReference type="ChEBI" id="CHEBI:29108"/>
    </cofactor>
    <text evidence="17 20">Binds 2 calcium ions per subunit.</text>
</comment>
<feature type="site" description="Transition state stabilizer" evidence="18">
    <location>
        <position position="65"/>
    </location>
</feature>
<evidence type="ECO:0000256" key="4">
    <source>
        <dbReference type="ARBA" id="ARBA00022525"/>
    </source>
</evidence>
<dbReference type="PROSITE" id="PS50873">
    <property type="entry name" value="PEROXIDASE_4"/>
    <property type="match status" value="1"/>
</dbReference>
<dbReference type="InterPro" id="IPR033905">
    <property type="entry name" value="Secretory_peroxidase"/>
</dbReference>
<evidence type="ECO:0000256" key="2">
    <source>
        <dbReference type="ARBA" id="ARBA00002322"/>
    </source>
</evidence>
<feature type="active site" description="Proton acceptor" evidence="15">
    <location>
        <position position="69"/>
    </location>
</feature>
<dbReference type="InterPro" id="IPR002016">
    <property type="entry name" value="Haem_peroxidase"/>
</dbReference>
<feature type="binding site" evidence="17">
    <location>
        <position position="254"/>
    </location>
    <ligand>
        <name>Ca(2+)</name>
        <dbReference type="ChEBI" id="CHEBI:29108"/>
        <label>2</label>
    </ligand>
</feature>
<dbReference type="FunFam" id="1.10.420.10:FF:000008">
    <property type="entry name" value="Peroxidase"/>
    <property type="match status" value="1"/>
</dbReference>
<evidence type="ECO:0000256" key="19">
    <source>
        <dbReference type="PIRSR" id="PIRSR600823-5"/>
    </source>
</evidence>
<dbReference type="GO" id="GO:0140825">
    <property type="term" value="F:lactoperoxidase activity"/>
    <property type="evidence" value="ECO:0007669"/>
    <property type="project" value="UniProtKB-EC"/>
</dbReference>
<keyword evidence="13" id="KW-0325">Glycoprotein</keyword>
<evidence type="ECO:0000256" key="8">
    <source>
        <dbReference type="ARBA" id="ARBA00022729"/>
    </source>
</evidence>
<protein>
    <recommendedName>
        <fullName evidence="3 20">Peroxidase</fullName>
        <ecNumber evidence="3 20">1.11.1.7</ecNumber>
    </recommendedName>
</protein>
<comment type="catalytic activity">
    <reaction evidence="1 20">
        <text>2 a phenolic donor + H2O2 = 2 a phenolic radical donor + 2 H2O</text>
        <dbReference type="Rhea" id="RHEA:56136"/>
        <dbReference type="ChEBI" id="CHEBI:15377"/>
        <dbReference type="ChEBI" id="CHEBI:16240"/>
        <dbReference type="ChEBI" id="CHEBI:139520"/>
        <dbReference type="ChEBI" id="CHEBI:139521"/>
        <dbReference type="EC" id="1.11.1.7"/>
    </reaction>
</comment>
<evidence type="ECO:0000256" key="1">
    <source>
        <dbReference type="ARBA" id="ARBA00000189"/>
    </source>
</evidence>
<keyword evidence="8 20" id="KW-0732">Signal</keyword>
<dbReference type="GO" id="GO:0006979">
    <property type="term" value="P:response to oxidative stress"/>
    <property type="evidence" value="ECO:0007669"/>
    <property type="project" value="UniProtKB-UniRule"/>
</dbReference>
<dbReference type="InterPro" id="IPR000823">
    <property type="entry name" value="Peroxidase_pln"/>
</dbReference>
<keyword evidence="14 20" id="KW-0376">Hydrogen peroxide</keyword>
<dbReference type="GO" id="GO:0020037">
    <property type="term" value="F:heme binding"/>
    <property type="evidence" value="ECO:0007669"/>
    <property type="project" value="UniProtKB-UniRule"/>
</dbReference>
<feature type="binding site" description="axial binding residue" evidence="17">
    <location>
        <position position="195"/>
    </location>
    <ligand>
        <name>heme b</name>
        <dbReference type="ChEBI" id="CHEBI:60344"/>
    </ligand>
    <ligandPart>
        <name>Fe</name>
        <dbReference type="ChEBI" id="CHEBI:18248"/>
    </ligandPart>
</feature>
<dbReference type="EMBL" id="KF910089">
    <property type="protein sequence ID" value="AHJ86268.1"/>
    <property type="molecule type" value="mRNA"/>
</dbReference>
<keyword evidence="4 20" id="KW-0964">Secreted</keyword>
<feature type="binding site" evidence="17">
    <location>
        <position position="77"/>
    </location>
    <ligand>
        <name>Ca(2+)</name>
        <dbReference type="ChEBI" id="CHEBI:29108"/>
        <label>1</label>
    </ligand>
</feature>
<dbReference type="GO" id="GO:0042744">
    <property type="term" value="P:hydrogen peroxide catabolic process"/>
    <property type="evidence" value="ECO:0007669"/>
    <property type="project" value="UniProtKB-KW"/>
</dbReference>
<evidence type="ECO:0000256" key="10">
    <source>
        <dbReference type="ARBA" id="ARBA00023002"/>
    </source>
</evidence>
<evidence type="ECO:0000256" key="9">
    <source>
        <dbReference type="ARBA" id="ARBA00022837"/>
    </source>
</evidence>
<dbReference type="SUPFAM" id="SSF48113">
    <property type="entry name" value="Heme-dependent peroxidases"/>
    <property type="match status" value="1"/>
</dbReference>
<name>W8EAC1_PINMS</name>
<evidence type="ECO:0000256" key="7">
    <source>
        <dbReference type="ARBA" id="ARBA00022723"/>
    </source>
</evidence>
<feature type="chain" id="PRO_5005151407" description="Peroxidase" evidence="20">
    <location>
        <begin position="26"/>
        <end position="325"/>
    </location>
</feature>
<feature type="binding site" evidence="17">
    <location>
        <position position="73"/>
    </location>
    <ligand>
        <name>Ca(2+)</name>
        <dbReference type="ChEBI" id="CHEBI:29108"/>
        <label>1</label>
    </ligand>
</feature>
<organism evidence="22">
    <name type="scientific">Pinus massoniana</name>
    <name type="common">Chinese red pine</name>
    <dbReference type="NCBI Taxonomy" id="88730"/>
    <lineage>
        <taxon>Eukaryota</taxon>
        <taxon>Viridiplantae</taxon>
        <taxon>Streptophyta</taxon>
        <taxon>Embryophyta</taxon>
        <taxon>Tracheophyta</taxon>
        <taxon>Spermatophyta</taxon>
        <taxon>Pinopsida</taxon>
        <taxon>Pinidae</taxon>
        <taxon>Conifers I</taxon>
        <taxon>Pinales</taxon>
        <taxon>Pinaceae</taxon>
        <taxon>Pinus</taxon>
        <taxon>Pinus subgen. Pinus</taxon>
    </lineage>
</organism>
<dbReference type="PRINTS" id="PR00461">
    <property type="entry name" value="PLPEROXIDASE"/>
</dbReference>
<feature type="disulfide bond" evidence="19">
    <location>
        <begin position="38"/>
        <end position="117"/>
    </location>
</feature>
<dbReference type="AlphaFoldDB" id="W8EAC1"/>
<evidence type="ECO:0000256" key="3">
    <source>
        <dbReference type="ARBA" id="ARBA00012313"/>
    </source>
</evidence>
<dbReference type="PROSITE" id="PS51257">
    <property type="entry name" value="PROKAR_LIPOPROTEIN"/>
    <property type="match status" value="1"/>
</dbReference>
<comment type="similarity">
    <text evidence="20">Belongs to the peroxidase family. Classical plant (class III) peroxidase subfamily.</text>
</comment>
<evidence type="ECO:0000259" key="21">
    <source>
        <dbReference type="PROSITE" id="PS50873"/>
    </source>
</evidence>
<evidence type="ECO:0000313" key="22">
    <source>
        <dbReference type="EMBL" id="AHJ86268.1"/>
    </source>
</evidence>
<comment type="subcellular location">
    <subcellularLocation>
        <location evidence="20">Secreted</location>
    </subcellularLocation>
</comment>
<keyword evidence="12 19" id="KW-1015">Disulfide bond</keyword>
<keyword evidence="6 20" id="KW-0349">Heme</keyword>
<evidence type="ECO:0000256" key="20">
    <source>
        <dbReference type="RuleBase" id="RU362060"/>
    </source>
</evidence>
<comment type="cofactor">
    <cofactor evidence="17 20">
        <name>heme b</name>
        <dbReference type="ChEBI" id="CHEBI:60344"/>
    </cofactor>
    <text evidence="17 20">Binds 1 heme b (iron(II)-protoporphyrin IX) group per subunit.</text>
</comment>
<dbReference type="GO" id="GO:0046872">
    <property type="term" value="F:metal ion binding"/>
    <property type="evidence" value="ECO:0007669"/>
    <property type="project" value="UniProtKB-UniRule"/>
</dbReference>
<feature type="binding site" evidence="17">
    <location>
        <position position="196"/>
    </location>
    <ligand>
        <name>Ca(2+)</name>
        <dbReference type="ChEBI" id="CHEBI:29108"/>
        <label>2</label>
    </ligand>
</feature>
<accession>W8EAC1</accession>
<keyword evidence="9 17" id="KW-0106">Calcium</keyword>
<dbReference type="InterPro" id="IPR010255">
    <property type="entry name" value="Haem_peroxidase_sf"/>
</dbReference>
<feature type="signal peptide" evidence="20">
    <location>
        <begin position="1"/>
        <end position="25"/>
    </location>
</feature>
<evidence type="ECO:0000256" key="13">
    <source>
        <dbReference type="ARBA" id="ARBA00023180"/>
    </source>
</evidence>
<proteinExistence type="evidence at transcript level"/>
<keyword evidence="5 20" id="KW-0575">Peroxidase</keyword>
<dbReference type="Pfam" id="PF00141">
    <property type="entry name" value="peroxidase"/>
    <property type="match status" value="1"/>
</dbReference>
<dbReference type="EC" id="1.11.1.7" evidence="3 20"/>
<evidence type="ECO:0000256" key="12">
    <source>
        <dbReference type="ARBA" id="ARBA00023157"/>
    </source>
</evidence>
<evidence type="ECO:0000256" key="5">
    <source>
        <dbReference type="ARBA" id="ARBA00022559"/>
    </source>
</evidence>
<dbReference type="InterPro" id="IPR019794">
    <property type="entry name" value="Peroxidases_AS"/>
</dbReference>
<feature type="binding site" evidence="17">
    <location>
        <position position="246"/>
    </location>
    <ligand>
        <name>Ca(2+)</name>
        <dbReference type="ChEBI" id="CHEBI:29108"/>
        <label>2</label>
    </ligand>
</feature>
<feature type="binding site" evidence="17">
    <location>
        <position position="91"/>
    </location>
    <ligand>
        <name>Ca(2+)</name>
        <dbReference type="ChEBI" id="CHEBI:29108"/>
        <label>1</label>
    </ligand>
</feature>
<keyword evidence="7 17" id="KW-0479">Metal-binding</keyword>